<evidence type="ECO:0008006" key="4">
    <source>
        <dbReference type="Google" id="ProtNLM"/>
    </source>
</evidence>
<dbReference type="AlphaFoldDB" id="A0A5B9DVM2"/>
<keyword evidence="1" id="KW-0732">Signal</keyword>
<evidence type="ECO:0000313" key="2">
    <source>
        <dbReference type="EMBL" id="QEE23074.1"/>
    </source>
</evidence>
<evidence type="ECO:0000256" key="1">
    <source>
        <dbReference type="SAM" id="SignalP"/>
    </source>
</evidence>
<protein>
    <recommendedName>
        <fullName evidence="4">Haem-binding uptake Tiki superfamily ChaN domain-containing protein</fullName>
    </recommendedName>
</protein>
<name>A0A5B9DVM2_9GAMM</name>
<feature type="signal peptide" evidence="1">
    <location>
        <begin position="1"/>
        <end position="22"/>
    </location>
</feature>
<accession>A0A5B9DVM2</accession>
<dbReference type="KEGG" id="rgl:CS053_00110"/>
<evidence type="ECO:0000313" key="3">
    <source>
        <dbReference type="Proteomes" id="UP000321807"/>
    </source>
</evidence>
<gene>
    <name evidence="2" type="ORF">CS053_00110</name>
</gene>
<organism evidence="2 3">
    <name type="scientific">Rhodanobacter glycinis</name>
    <dbReference type="NCBI Taxonomy" id="582702"/>
    <lineage>
        <taxon>Bacteria</taxon>
        <taxon>Pseudomonadati</taxon>
        <taxon>Pseudomonadota</taxon>
        <taxon>Gammaproteobacteria</taxon>
        <taxon>Lysobacterales</taxon>
        <taxon>Rhodanobacteraceae</taxon>
        <taxon>Rhodanobacter</taxon>
    </lineage>
</organism>
<proteinExistence type="predicted"/>
<sequence>MLSRLAVFLCLFVLQLPTKVAAQTFNRSELRLLHELKHEPNELARYQYLIDETPKLSSGDQILAAQFLSFTQDELGIYNQAVFSFPLKNRLPADLVLPKITDWKAVNAIDAITKLAEHRRIVLINEAHHDAHTRELTLALLPRLKALGFTYFAAEALSDDDPSLTHRGYPISTSGTEYLQEPLYGDIIRTAIKLGFVIVPYDNEYTGQARENAQAETLYEKVFAKNRHARLFVHAGYAHIDKEIGRLGSLHPMAMRLQSLTGIDPLSIDQTEFLESNMDSKDAYHRLIGAFPSKAPEILINRNSGKPWSDRPTLYDINVILPIALNMQAFGGDNSMDDAITVRHVTGIPQVSSGDRMYRPAWLSLNGTRHPFPITTALCRSIIPCVVEANYIDEPTSPALSSGTV</sequence>
<dbReference type="RefSeq" id="WP_147625877.1">
    <property type="nucleotide sequence ID" value="NZ_CP042807.1"/>
</dbReference>
<dbReference type="Proteomes" id="UP000321807">
    <property type="component" value="Chromosome"/>
</dbReference>
<reference evidence="2 3" key="1">
    <citation type="submission" date="2019-08" db="EMBL/GenBank/DDBJ databases">
        <title>Complete genome sequence of Rhodanobacter glycinis strain T01E-68 isolated from tomato root.</title>
        <authorList>
            <person name="Weon H.-Y."/>
            <person name="Lee S.A."/>
        </authorList>
    </citation>
    <scope>NUCLEOTIDE SEQUENCE [LARGE SCALE GENOMIC DNA]</scope>
    <source>
        <strain evidence="2 3">T01E-68</strain>
    </source>
</reference>
<feature type="chain" id="PRO_5023071541" description="Haem-binding uptake Tiki superfamily ChaN domain-containing protein" evidence="1">
    <location>
        <begin position="23"/>
        <end position="405"/>
    </location>
</feature>
<dbReference type="EMBL" id="CP042807">
    <property type="protein sequence ID" value="QEE23074.1"/>
    <property type="molecule type" value="Genomic_DNA"/>
</dbReference>